<dbReference type="Proteomes" id="UP000077266">
    <property type="component" value="Unassembled WGS sequence"/>
</dbReference>
<dbReference type="InterPro" id="IPR036597">
    <property type="entry name" value="Fido-like_dom_sf"/>
</dbReference>
<dbReference type="InParanoid" id="A0A165QZL8"/>
<keyword evidence="1" id="KW-1133">Transmembrane helix</keyword>
<dbReference type="InterPro" id="IPR053737">
    <property type="entry name" value="Type_II_TA_Toxin"/>
</dbReference>
<dbReference type="SUPFAM" id="SSF140931">
    <property type="entry name" value="Fic-like"/>
    <property type="match status" value="1"/>
</dbReference>
<evidence type="ECO:0000313" key="4">
    <source>
        <dbReference type="Proteomes" id="UP000077266"/>
    </source>
</evidence>
<reference evidence="3 4" key="1">
    <citation type="journal article" date="2016" name="Mol. Biol. Evol.">
        <title>Comparative Genomics of Early-Diverging Mushroom-Forming Fungi Provides Insights into the Origins of Lignocellulose Decay Capabilities.</title>
        <authorList>
            <person name="Nagy L.G."/>
            <person name="Riley R."/>
            <person name="Tritt A."/>
            <person name="Adam C."/>
            <person name="Daum C."/>
            <person name="Floudas D."/>
            <person name="Sun H."/>
            <person name="Yadav J.S."/>
            <person name="Pangilinan J."/>
            <person name="Larsson K.H."/>
            <person name="Matsuura K."/>
            <person name="Barry K."/>
            <person name="Labutti K."/>
            <person name="Kuo R."/>
            <person name="Ohm R.A."/>
            <person name="Bhattacharya S.S."/>
            <person name="Shirouzu T."/>
            <person name="Yoshinaga Y."/>
            <person name="Martin F.M."/>
            <person name="Grigoriev I.V."/>
            <person name="Hibbett D.S."/>
        </authorList>
    </citation>
    <scope>NUCLEOTIDE SEQUENCE [LARGE SCALE GENOMIC DNA]</scope>
    <source>
        <strain evidence="3 4">HHB12029</strain>
    </source>
</reference>
<organism evidence="3 4">
    <name type="scientific">Exidia glandulosa HHB12029</name>
    <dbReference type="NCBI Taxonomy" id="1314781"/>
    <lineage>
        <taxon>Eukaryota</taxon>
        <taxon>Fungi</taxon>
        <taxon>Dikarya</taxon>
        <taxon>Basidiomycota</taxon>
        <taxon>Agaricomycotina</taxon>
        <taxon>Agaricomycetes</taxon>
        <taxon>Auriculariales</taxon>
        <taxon>Exidiaceae</taxon>
        <taxon>Exidia</taxon>
    </lineage>
</organism>
<dbReference type="InterPro" id="IPR003812">
    <property type="entry name" value="Fido"/>
</dbReference>
<evidence type="ECO:0000256" key="1">
    <source>
        <dbReference type="SAM" id="Phobius"/>
    </source>
</evidence>
<dbReference type="STRING" id="1314781.A0A165QZL8"/>
<gene>
    <name evidence="3" type="ORF">EXIGLDRAFT_600147</name>
</gene>
<dbReference type="PROSITE" id="PS51459">
    <property type="entry name" value="FIDO"/>
    <property type="match status" value="1"/>
</dbReference>
<keyword evidence="1" id="KW-0812">Transmembrane</keyword>
<accession>A0A165QZL8</accession>
<sequence length="153" mass="16412">MAEHAARLARIFTPTYARLVNAQIVHPVSSVVVKPTELIGALARPRNVAVYEPHHPAAYLAATLSYGIIMGTFYILACHPFMDGNKRTAFFLANAYMRAMGLRLPGIADEVELGEAAMRIADQHVFCAAATSGLDKLAASMGADIDAASHESE</sequence>
<feature type="transmembrane region" description="Helical" evidence="1">
    <location>
        <begin position="57"/>
        <end position="77"/>
    </location>
</feature>
<name>A0A165QZL8_EXIGL</name>
<dbReference type="Pfam" id="PF02661">
    <property type="entry name" value="Fic"/>
    <property type="match status" value="1"/>
</dbReference>
<dbReference type="EMBL" id="KV425882">
    <property type="protein sequence ID" value="KZW04285.1"/>
    <property type="molecule type" value="Genomic_DNA"/>
</dbReference>
<dbReference type="Gene3D" id="1.20.120.1870">
    <property type="entry name" value="Fic/DOC protein, Fido domain"/>
    <property type="match status" value="1"/>
</dbReference>
<protein>
    <recommendedName>
        <fullName evidence="2">Fido domain-containing protein</fullName>
    </recommendedName>
</protein>
<proteinExistence type="predicted"/>
<keyword evidence="4" id="KW-1185">Reference proteome</keyword>
<dbReference type="AlphaFoldDB" id="A0A165QZL8"/>
<keyword evidence="1" id="KW-0472">Membrane</keyword>
<evidence type="ECO:0000259" key="2">
    <source>
        <dbReference type="PROSITE" id="PS51459"/>
    </source>
</evidence>
<feature type="domain" description="Fido" evidence="2">
    <location>
        <begin position="1"/>
        <end position="140"/>
    </location>
</feature>
<evidence type="ECO:0000313" key="3">
    <source>
        <dbReference type="EMBL" id="KZW04285.1"/>
    </source>
</evidence>
<dbReference type="OrthoDB" id="3049701at2759"/>